<keyword evidence="1" id="KW-0378">Hydrolase</keyword>
<sequence length="237" mass="26749">MIFHSDGNMTERHGTSTELPWKIRIIISILSFVADAFCRHHLTFNRRLFNLIDTKCSPSHKPKNGVTTSDILVDPSRNLWFRLYTPADPFPTASLPVIVYFHGGGFVVMSANSIGYDDYCRRLSRELPAVVISVNYRLAPEHRYPSQYEDGIDVLKFIDSLNTKLLPSFADLRHCFLAGDSAGANLAHNVVVLANEHKFEKLKLVGIISIQPFFGGEERTESEIKLGRSFDNYNGTN</sequence>
<gene>
    <name evidence="1" type="ORF">OWV82_015922</name>
</gene>
<reference evidence="1 2" key="1">
    <citation type="journal article" date="2023" name="Science">
        <title>Complex scaffold remodeling in plant triterpene biosynthesis.</title>
        <authorList>
            <person name="De La Pena R."/>
            <person name="Hodgson H."/>
            <person name="Liu J.C."/>
            <person name="Stephenson M.J."/>
            <person name="Martin A.C."/>
            <person name="Owen C."/>
            <person name="Harkess A."/>
            <person name="Leebens-Mack J."/>
            <person name="Jimenez L.E."/>
            <person name="Osbourn A."/>
            <person name="Sattely E.S."/>
        </authorList>
    </citation>
    <scope>NUCLEOTIDE SEQUENCE [LARGE SCALE GENOMIC DNA]</scope>
    <source>
        <strain evidence="2">cv. JPN11</strain>
        <tissue evidence="1">Leaf</tissue>
    </source>
</reference>
<evidence type="ECO:0000313" key="2">
    <source>
        <dbReference type="Proteomes" id="UP001164539"/>
    </source>
</evidence>
<dbReference type="EMBL" id="CM051401">
    <property type="protein sequence ID" value="KAJ4713887.1"/>
    <property type="molecule type" value="Genomic_DNA"/>
</dbReference>
<evidence type="ECO:0000313" key="1">
    <source>
        <dbReference type="EMBL" id="KAJ4713887.1"/>
    </source>
</evidence>
<proteinExistence type="predicted"/>
<organism evidence="1 2">
    <name type="scientific">Melia azedarach</name>
    <name type="common">Chinaberry tree</name>
    <dbReference type="NCBI Taxonomy" id="155640"/>
    <lineage>
        <taxon>Eukaryota</taxon>
        <taxon>Viridiplantae</taxon>
        <taxon>Streptophyta</taxon>
        <taxon>Embryophyta</taxon>
        <taxon>Tracheophyta</taxon>
        <taxon>Spermatophyta</taxon>
        <taxon>Magnoliopsida</taxon>
        <taxon>eudicotyledons</taxon>
        <taxon>Gunneridae</taxon>
        <taxon>Pentapetalae</taxon>
        <taxon>rosids</taxon>
        <taxon>malvids</taxon>
        <taxon>Sapindales</taxon>
        <taxon>Meliaceae</taxon>
        <taxon>Melia</taxon>
    </lineage>
</organism>
<accession>A0ACC1XQZ7</accession>
<dbReference type="Proteomes" id="UP001164539">
    <property type="component" value="Chromosome 8"/>
</dbReference>
<protein>
    <submittedName>
        <fullName evidence="1">Alpha/beta hydrolase-3</fullName>
    </submittedName>
</protein>
<keyword evidence="2" id="KW-1185">Reference proteome</keyword>
<name>A0ACC1XQZ7_MELAZ</name>
<comment type="caution">
    <text evidence="1">The sequence shown here is derived from an EMBL/GenBank/DDBJ whole genome shotgun (WGS) entry which is preliminary data.</text>
</comment>